<reference evidence="1" key="1">
    <citation type="submission" date="2019-12" db="EMBL/GenBank/DDBJ databases">
        <title>Genome sequencing and annotation of Brassica cretica.</title>
        <authorList>
            <person name="Studholme D.J."/>
            <person name="Sarris P."/>
        </authorList>
    </citation>
    <scope>NUCLEOTIDE SEQUENCE</scope>
    <source>
        <strain evidence="1">PFS-109/04</strain>
        <tissue evidence="1">Leaf</tissue>
    </source>
</reference>
<dbReference type="AlphaFoldDB" id="A0A8S9P8E5"/>
<gene>
    <name evidence="1" type="ORF">F2Q69_00005159</name>
</gene>
<dbReference type="EMBL" id="QGKX02001521">
    <property type="protein sequence ID" value="KAF3511225.1"/>
    <property type="molecule type" value="Genomic_DNA"/>
</dbReference>
<accession>A0A8S9P8E5</accession>
<sequence>MRGIAPRVRGEWVGQSQTPPAQLFYKDRSRSHSQPLPLLAEAVALKETIKAAISINLNLKTDVPKNILKSGYEPTMRSPIERVLKRLADTNTGDDTLSFASTVEAELVPSSQWNFVEDKD</sequence>
<organism evidence="1 2">
    <name type="scientific">Brassica cretica</name>
    <name type="common">Mustard</name>
    <dbReference type="NCBI Taxonomy" id="69181"/>
    <lineage>
        <taxon>Eukaryota</taxon>
        <taxon>Viridiplantae</taxon>
        <taxon>Streptophyta</taxon>
        <taxon>Embryophyta</taxon>
        <taxon>Tracheophyta</taxon>
        <taxon>Spermatophyta</taxon>
        <taxon>Magnoliopsida</taxon>
        <taxon>eudicotyledons</taxon>
        <taxon>Gunneridae</taxon>
        <taxon>Pentapetalae</taxon>
        <taxon>rosids</taxon>
        <taxon>malvids</taxon>
        <taxon>Brassicales</taxon>
        <taxon>Brassicaceae</taxon>
        <taxon>Brassiceae</taxon>
        <taxon>Brassica</taxon>
    </lineage>
</organism>
<evidence type="ECO:0000313" key="1">
    <source>
        <dbReference type="EMBL" id="KAF3511225.1"/>
    </source>
</evidence>
<evidence type="ECO:0000313" key="2">
    <source>
        <dbReference type="Proteomes" id="UP000712600"/>
    </source>
</evidence>
<proteinExistence type="predicted"/>
<protein>
    <submittedName>
        <fullName evidence="1">Uncharacterized protein</fullName>
    </submittedName>
</protein>
<dbReference type="Proteomes" id="UP000712600">
    <property type="component" value="Unassembled WGS sequence"/>
</dbReference>
<comment type="caution">
    <text evidence="1">The sequence shown here is derived from an EMBL/GenBank/DDBJ whole genome shotgun (WGS) entry which is preliminary data.</text>
</comment>
<name>A0A8S9P8E5_BRACR</name>